<keyword evidence="1" id="KW-0812">Transmembrane</keyword>
<protein>
    <submittedName>
        <fullName evidence="2">Uncharacterized protein</fullName>
    </submittedName>
</protein>
<keyword evidence="3" id="KW-1185">Reference proteome</keyword>
<accession>A0A5E4S950</accession>
<evidence type="ECO:0000313" key="3">
    <source>
        <dbReference type="Proteomes" id="UP000366819"/>
    </source>
</evidence>
<dbReference type="Proteomes" id="UP000366819">
    <property type="component" value="Unassembled WGS sequence"/>
</dbReference>
<keyword evidence="1" id="KW-1133">Transmembrane helix</keyword>
<sequence>MVKILILLTSLGGLMYVYRFQRLRDRNLYIPEMSAGQRRRWDIRFWTPYVPLVVSCLAWQVFNH</sequence>
<dbReference type="AlphaFoldDB" id="A0A5E4S950"/>
<name>A0A5E4S950_9BURK</name>
<evidence type="ECO:0000313" key="2">
    <source>
        <dbReference type="EMBL" id="VVD71671.1"/>
    </source>
</evidence>
<reference evidence="2 3" key="1">
    <citation type="submission" date="2019-08" db="EMBL/GenBank/DDBJ databases">
        <authorList>
            <person name="Peeters C."/>
        </authorList>
    </citation>
    <scope>NUCLEOTIDE SEQUENCE [LARGE SCALE GENOMIC DNA]</scope>
    <source>
        <strain evidence="2 3">LMG 31011</strain>
    </source>
</reference>
<evidence type="ECO:0000256" key="1">
    <source>
        <dbReference type="SAM" id="Phobius"/>
    </source>
</evidence>
<dbReference type="EMBL" id="CABPSN010000001">
    <property type="protein sequence ID" value="VVD71671.1"/>
    <property type="molecule type" value="Genomic_DNA"/>
</dbReference>
<organism evidence="2 3">
    <name type="scientific">Pandoraea aquatica</name>
    <dbReference type="NCBI Taxonomy" id="2508290"/>
    <lineage>
        <taxon>Bacteria</taxon>
        <taxon>Pseudomonadati</taxon>
        <taxon>Pseudomonadota</taxon>
        <taxon>Betaproteobacteria</taxon>
        <taxon>Burkholderiales</taxon>
        <taxon>Burkholderiaceae</taxon>
        <taxon>Pandoraea</taxon>
    </lineage>
</organism>
<gene>
    <name evidence="2" type="ORF">PAQ31011_00642</name>
</gene>
<proteinExistence type="predicted"/>
<keyword evidence="1" id="KW-0472">Membrane</keyword>
<feature type="transmembrane region" description="Helical" evidence="1">
    <location>
        <begin position="43"/>
        <end position="62"/>
    </location>
</feature>